<evidence type="ECO:0000256" key="11">
    <source>
        <dbReference type="ARBA" id="ARBA00022694"/>
    </source>
</evidence>
<evidence type="ECO:0000256" key="5">
    <source>
        <dbReference type="ARBA" id="ARBA00012807"/>
    </source>
</evidence>
<keyword evidence="11 15" id="KW-0819">tRNA processing</keyword>
<evidence type="ECO:0000256" key="10">
    <source>
        <dbReference type="ARBA" id="ARBA00022691"/>
    </source>
</evidence>
<dbReference type="Proteomes" id="UP000767854">
    <property type="component" value="Unassembled WGS sequence"/>
</dbReference>
<evidence type="ECO:0000256" key="7">
    <source>
        <dbReference type="ARBA" id="ARBA00022490"/>
    </source>
</evidence>
<feature type="domain" description="tRNA methyltransferase TRMD/TRM10-type" evidence="17">
    <location>
        <begin position="1"/>
        <end position="223"/>
    </location>
</feature>
<protein>
    <recommendedName>
        <fullName evidence="6 15">tRNA (guanine-N(1)-)-methyltransferase</fullName>
        <ecNumber evidence="5 15">2.1.1.228</ecNumber>
    </recommendedName>
    <alternativeName>
        <fullName evidence="12 15">M1G-methyltransferase</fullName>
    </alternativeName>
    <alternativeName>
        <fullName evidence="13 15">tRNA [GM37] methyltransferase</fullName>
    </alternativeName>
</protein>
<keyword evidence="10 15" id="KW-0949">S-adenosyl-L-methionine</keyword>
<dbReference type="EC" id="2.1.1.228" evidence="5 15"/>
<dbReference type="Pfam" id="PF01746">
    <property type="entry name" value="tRNA_m1G_MT"/>
    <property type="match status" value="1"/>
</dbReference>
<dbReference type="PANTHER" id="PTHR46417:SF1">
    <property type="entry name" value="TRNA (GUANINE-N(1)-)-METHYLTRANSFERASE"/>
    <property type="match status" value="1"/>
</dbReference>
<evidence type="ECO:0000259" key="17">
    <source>
        <dbReference type="Pfam" id="PF01746"/>
    </source>
</evidence>
<dbReference type="GO" id="GO:0052906">
    <property type="term" value="F:tRNA (guanine(37)-N1)-methyltransferase activity"/>
    <property type="evidence" value="ECO:0007669"/>
    <property type="project" value="UniProtKB-EC"/>
</dbReference>
<dbReference type="Gene3D" id="3.40.1280.10">
    <property type="match status" value="1"/>
</dbReference>
<feature type="binding site" evidence="15">
    <location>
        <begin position="131"/>
        <end position="136"/>
    </location>
    <ligand>
        <name>S-adenosyl-L-methionine</name>
        <dbReference type="ChEBI" id="CHEBI:59789"/>
    </ligand>
</feature>
<evidence type="ECO:0000256" key="4">
    <source>
        <dbReference type="ARBA" id="ARBA00011738"/>
    </source>
</evidence>
<comment type="caution">
    <text evidence="18">The sequence shown here is derived from an EMBL/GenBank/DDBJ whole genome shotgun (WGS) entry which is preliminary data.</text>
</comment>
<reference evidence="18 19" key="1">
    <citation type="submission" date="2021-01" db="EMBL/GenBank/DDBJ databases">
        <title>Genomic Encyclopedia of Type Strains, Phase IV (KMG-IV): sequencing the most valuable type-strain genomes for metagenomic binning, comparative biology and taxonomic classification.</title>
        <authorList>
            <person name="Goeker M."/>
        </authorList>
    </citation>
    <scope>NUCLEOTIDE SEQUENCE [LARGE SCALE GENOMIC DNA]</scope>
    <source>
        <strain evidence="18 19">DSM 24436</strain>
    </source>
</reference>
<dbReference type="NCBIfam" id="TIGR00088">
    <property type="entry name" value="trmD"/>
    <property type="match status" value="1"/>
</dbReference>
<feature type="binding site" evidence="15">
    <location>
        <position position="111"/>
    </location>
    <ligand>
        <name>S-adenosyl-L-methionine</name>
        <dbReference type="ChEBI" id="CHEBI:59789"/>
    </ligand>
</feature>
<comment type="subunit">
    <text evidence="4 15 16">Homodimer.</text>
</comment>
<evidence type="ECO:0000256" key="15">
    <source>
        <dbReference type="HAMAP-Rule" id="MF_00605"/>
    </source>
</evidence>
<comment type="catalytic activity">
    <reaction evidence="14 15 16">
        <text>guanosine(37) in tRNA + S-adenosyl-L-methionine = N(1)-methylguanosine(37) in tRNA + S-adenosyl-L-homocysteine + H(+)</text>
        <dbReference type="Rhea" id="RHEA:36899"/>
        <dbReference type="Rhea" id="RHEA-COMP:10145"/>
        <dbReference type="Rhea" id="RHEA-COMP:10147"/>
        <dbReference type="ChEBI" id="CHEBI:15378"/>
        <dbReference type="ChEBI" id="CHEBI:57856"/>
        <dbReference type="ChEBI" id="CHEBI:59789"/>
        <dbReference type="ChEBI" id="CHEBI:73542"/>
        <dbReference type="ChEBI" id="CHEBI:74269"/>
        <dbReference type="EC" id="2.1.1.228"/>
    </reaction>
</comment>
<organism evidence="18 19">
    <name type="scientific">Fusibacter tunisiensis</name>
    <dbReference type="NCBI Taxonomy" id="1008308"/>
    <lineage>
        <taxon>Bacteria</taxon>
        <taxon>Bacillati</taxon>
        <taxon>Bacillota</taxon>
        <taxon>Clostridia</taxon>
        <taxon>Eubacteriales</taxon>
        <taxon>Eubacteriales Family XII. Incertae Sedis</taxon>
        <taxon>Fusibacter</taxon>
    </lineage>
</organism>
<evidence type="ECO:0000256" key="16">
    <source>
        <dbReference type="RuleBase" id="RU003464"/>
    </source>
</evidence>
<evidence type="ECO:0000256" key="13">
    <source>
        <dbReference type="ARBA" id="ARBA00033392"/>
    </source>
</evidence>
<dbReference type="SUPFAM" id="SSF75217">
    <property type="entry name" value="alpha/beta knot"/>
    <property type="match status" value="1"/>
</dbReference>
<dbReference type="PIRSF" id="PIRSF000386">
    <property type="entry name" value="tRNA_mtase"/>
    <property type="match status" value="1"/>
</dbReference>
<evidence type="ECO:0000256" key="12">
    <source>
        <dbReference type="ARBA" id="ARBA00029736"/>
    </source>
</evidence>
<evidence type="ECO:0000256" key="1">
    <source>
        <dbReference type="ARBA" id="ARBA00002634"/>
    </source>
</evidence>
<name>A0ABS2MMD9_9FIRM</name>
<comment type="similarity">
    <text evidence="3 15 16">Belongs to the RNA methyltransferase TrmD family.</text>
</comment>
<accession>A0ABS2MMD9</accession>
<gene>
    <name evidence="15" type="primary">trmD</name>
    <name evidence="18" type="ORF">JOC49_000075</name>
</gene>
<dbReference type="InterPro" id="IPR002649">
    <property type="entry name" value="tRNA_m1G_MeTrfase_TrmD"/>
</dbReference>
<evidence type="ECO:0000256" key="2">
    <source>
        <dbReference type="ARBA" id="ARBA00004496"/>
    </source>
</evidence>
<dbReference type="InterPro" id="IPR023148">
    <property type="entry name" value="tRNA_m1G_MeTrfase_C_sf"/>
</dbReference>
<dbReference type="Gene3D" id="1.10.1270.20">
    <property type="entry name" value="tRNA(m1g37)methyltransferase, domain 2"/>
    <property type="match status" value="1"/>
</dbReference>
<dbReference type="PANTHER" id="PTHR46417">
    <property type="entry name" value="TRNA (GUANINE-N(1)-)-METHYLTRANSFERASE"/>
    <property type="match status" value="1"/>
</dbReference>
<comment type="subcellular location">
    <subcellularLocation>
        <location evidence="2 15 16">Cytoplasm</location>
    </subcellularLocation>
</comment>
<evidence type="ECO:0000256" key="14">
    <source>
        <dbReference type="ARBA" id="ARBA00047783"/>
    </source>
</evidence>
<evidence type="ECO:0000256" key="8">
    <source>
        <dbReference type="ARBA" id="ARBA00022603"/>
    </source>
</evidence>
<dbReference type="CDD" id="cd18080">
    <property type="entry name" value="TrmD-like"/>
    <property type="match status" value="1"/>
</dbReference>
<dbReference type="RefSeq" id="WP_204661089.1">
    <property type="nucleotide sequence ID" value="NZ_JAFBDT010000001.1"/>
</dbReference>
<dbReference type="GO" id="GO:0032259">
    <property type="term" value="P:methylation"/>
    <property type="evidence" value="ECO:0007669"/>
    <property type="project" value="UniProtKB-KW"/>
</dbReference>
<evidence type="ECO:0000313" key="18">
    <source>
        <dbReference type="EMBL" id="MBM7560566.1"/>
    </source>
</evidence>
<keyword evidence="19" id="KW-1185">Reference proteome</keyword>
<evidence type="ECO:0000256" key="6">
    <source>
        <dbReference type="ARBA" id="ARBA00014679"/>
    </source>
</evidence>
<dbReference type="InterPro" id="IPR029026">
    <property type="entry name" value="tRNA_m1G_MTases_N"/>
</dbReference>
<dbReference type="EMBL" id="JAFBDT010000001">
    <property type="protein sequence ID" value="MBM7560566.1"/>
    <property type="molecule type" value="Genomic_DNA"/>
</dbReference>
<dbReference type="InterPro" id="IPR016009">
    <property type="entry name" value="tRNA_MeTrfase_TRMD/TRM10"/>
</dbReference>
<dbReference type="InterPro" id="IPR029028">
    <property type="entry name" value="Alpha/beta_knot_MTases"/>
</dbReference>
<evidence type="ECO:0000256" key="9">
    <source>
        <dbReference type="ARBA" id="ARBA00022679"/>
    </source>
</evidence>
<proteinExistence type="inferred from homology"/>
<evidence type="ECO:0000313" key="19">
    <source>
        <dbReference type="Proteomes" id="UP000767854"/>
    </source>
</evidence>
<keyword evidence="8 15" id="KW-0489">Methyltransferase</keyword>
<keyword evidence="7 15" id="KW-0963">Cytoplasm</keyword>
<keyword evidence="9 15" id="KW-0808">Transferase</keyword>
<dbReference type="HAMAP" id="MF_00605">
    <property type="entry name" value="TrmD"/>
    <property type="match status" value="1"/>
</dbReference>
<evidence type="ECO:0000256" key="3">
    <source>
        <dbReference type="ARBA" id="ARBA00007630"/>
    </source>
</evidence>
<comment type="function">
    <text evidence="1 15 16">Specifically methylates guanosine-37 in various tRNAs.</text>
</comment>
<dbReference type="NCBIfam" id="NF000648">
    <property type="entry name" value="PRK00026.1"/>
    <property type="match status" value="1"/>
</dbReference>
<sequence length="234" mass="26289">MKFRILTLFPEMFDGFLSTSIIGRAVAQNHIKIECDNIREYSENRHKKVDDAPFGGGAGMVMMVQPLKDALQAKPIAPKGKVIYMSPLGSRLTHDKVVDLSQYDELVIVCGHYEGIDQRFIDRYVDEEISIGDFVLTGGELAAMVLVDSVSRMVTHVLSNDDSASDESFANGLLEYPQYTRPASYDGDVVPDVLISGNHAKIEKWRLDQSLALTKLRRPDLYEAYMQKKVDKKL</sequence>